<evidence type="ECO:0000313" key="2">
    <source>
        <dbReference type="EMBL" id="ALC84086.1"/>
    </source>
</evidence>
<feature type="signal peptide" evidence="1">
    <location>
        <begin position="1"/>
        <end position="17"/>
    </location>
</feature>
<dbReference type="AlphaFoldDB" id="A0A0M3RAZ8"/>
<dbReference type="PATRIC" id="fig|1441095.3.peg.821"/>
<feature type="chain" id="PRO_5005788406" evidence="1">
    <location>
        <begin position="18"/>
        <end position="127"/>
    </location>
</feature>
<protein>
    <submittedName>
        <fullName evidence="2">Uncharacterized protein</fullName>
    </submittedName>
</protein>
<reference evidence="2 3" key="2">
    <citation type="journal article" date="2016" name="Int. J. Syst. Evol. Microbiol.">
        <title>Bacillus gobiensis sp. nov., isolated from a soil sample.</title>
        <authorList>
            <person name="Liu B."/>
            <person name="Liu G.H."/>
            <person name="Cetin S."/>
            <person name="Schumann P."/>
            <person name="Pan Z.Z."/>
            <person name="Chen Q.Q."/>
        </authorList>
    </citation>
    <scope>NUCLEOTIDE SEQUENCE [LARGE SCALE GENOMIC DNA]</scope>
    <source>
        <strain evidence="2 3">FJAT-4402</strain>
    </source>
</reference>
<gene>
    <name evidence="2" type="ORF">AM592_03750</name>
</gene>
<reference evidence="3" key="1">
    <citation type="submission" date="2015-08" db="EMBL/GenBank/DDBJ databases">
        <title>Genome sequencing project for genomic taxonomy and phylogenomics of Bacillus-like bacteria.</title>
        <authorList>
            <person name="Liu B."/>
            <person name="Wang J."/>
            <person name="Zhu Y."/>
            <person name="Liu G."/>
            <person name="Chen Q."/>
            <person name="Chen Z."/>
            <person name="Lan J."/>
            <person name="Che J."/>
            <person name="Ge C."/>
            <person name="Shi H."/>
            <person name="Pan Z."/>
            <person name="Liu X."/>
        </authorList>
    </citation>
    <scope>NUCLEOTIDE SEQUENCE [LARGE SCALE GENOMIC DNA]</scope>
    <source>
        <strain evidence="3">FJAT-4402</strain>
    </source>
</reference>
<accession>A0A0M3RAZ8</accession>
<dbReference type="Proteomes" id="UP000067625">
    <property type="component" value="Chromosome"/>
</dbReference>
<organism evidence="2 3">
    <name type="scientific">Bacillus gobiensis</name>
    <dbReference type="NCBI Taxonomy" id="1441095"/>
    <lineage>
        <taxon>Bacteria</taxon>
        <taxon>Bacillati</taxon>
        <taxon>Bacillota</taxon>
        <taxon>Bacilli</taxon>
        <taxon>Bacillales</taxon>
        <taxon>Bacillaceae</taxon>
        <taxon>Bacillus</taxon>
    </lineage>
</organism>
<evidence type="ECO:0000313" key="3">
    <source>
        <dbReference type="Proteomes" id="UP000067625"/>
    </source>
</evidence>
<keyword evidence="3" id="KW-1185">Reference proteome</keyword>
<name>A0A0M3RAZ8_9BACI</name>
<sequence length="127" mass="13906">MVVALVAALLVPSYTFASSIGTLGAGEWDYLGEETLYSNGAESHVYASTGGDYRICRDKYVGPDSELKVELWEYDPTSYNDYVGTRYLGSGECGVFRGIGSFVDGGDEAEFFAKSRTSSDMHLIFYD</sequence>
<dbReference type="EMBL" id="CP012600">
    <property type="protein sequence ID" value="ALC84086.1"/>
    <property type="molecule type" value="Genomic_DNA"/>
</dbReference>
<evidence type="ECO:0000256" key="1">
    <source>
        <dbReference type="SAM" id="SignalP"/>
    </source>
</evidence>
<keyword evidence="1" id="KW-0732">Signal</keyword>
<proteinExistence type="predicted"/>